<evidence type="ECO:0000256" key="1">
    <source>
        <dbReference type="SAM" id="MobiDB-lite"/>
    </source>
</evidence>
<dbReference type="Proteomes" id="UP000748752">
    <property type="component" value="Unassembled WGS sequence"/>
</dbReference>
<feature type="compositionally biased region" description="Basic and acidic residues" evidence="1">
    <location>
        <begin position="69"/>
        <end position="81"/>
    </location>
</feature>
<dbReference type="EMBL" id="NRRV01000032">
    <property type="protein sequence ID" value="MBK1631769.1"/>
    <property type="molecule type" value="Genomic_DNA"/>
</dbReference>
<organism evidence="2 3">
    <name type="scientific">Thiohalocapsa halophila</name>
    <dbReference type="NCBI Taxonomy" id="69359"/>
    <lineage>
        <taxon>Bacteria</taxon>
        <taxon>Pseudomonadati</taxon>
        <taxon>Pseudomonadota</taxon>
        <taxon>Gammaproteobacteria</taxon>
        <taxon>Chromatiales</taxon>
        <taxon>Chromatiaceae</taxon>
        <taxon>Thiohalocapsa</taxon>
    </lineage>
</organism>
<name>A0ABS1CIT0_9GAMM</name>
<feature type="region of interest" description="Disordered" evidence="1">
    <location>
        <begin position="51"/>
        <end position="81"/>
    </location>
</feature>
<evidence type="ECO:0000313" key="3">
    <source>
        <dbReference type="Proteomes" id="UP000748752"/>
    </source>
</evidence>
<sequence length="81" mass="8923">MTALTLDLPDEKLRRLEVVARARGTSVARLFEEMSSVMLAEADAETRFQLRAQRGAGKESRGLELLGKASRDHDADPRSAP</sequence>
<comment type="caution">
    <text evidence="2">The sequence shown here is derived from an EMBL/GenBank/DDBJ whole genome shotgun (WGS) entry which is preliminary data.</text>
</comment>
<protein>
    <submittedName>
        <fullName evidence="2">Toxin-antitoxin system HicB family antitoxin</fullName>
    </submittedName>
</protein>
<accession>A0ABS1CIT0</accession>
<keyword evidence="3" id="KW-1185">Reference proteome</keyword>
<proteinExistence type="predicted"/>
<dbReference type="RefSeq" id="WP_200238514.1">
    <property type="nucleotide sequence ID" value="NZ_NRRV01000032.1"/>
</dbReference>
<evidence type="ECO:0000313" key="2">
    <source>
        <dbReference type="EMBL" id="MBK1631769.1"/>
    </source>
</evidence>
<reference evidence="2 3" key="1">
    <citation type="journal article" date="2020" name="Microorganisms">
        <title>Osmotic Adaptation and Compatible Solute Biosynthesis of Phototrophic Bacteria as Revealed from Genome Analyses.</title>
        <authorList>
            <person name="Imhoff J.F."/>
            <person name="Rahn T."/>
            <person name="Kunzel S."/>
            <person name="Keller A."/>
            <person name="Neulinger S.C."/>
        </authorList>
    </citation>
    <scope>NUCLEOTIDE SEQUENCE [LARGE SCALE GENOMIC DNA]</scope>
    <source>
        <strain evidence="2 3">DSM 6210</strain>
    </source>
</reference>
<gene>
    <name evidence="2" type="ORF">CKO31_13685</name>
</gene>